<evidence type="ECO:0000256" key="6">
    <source>
        <dbReference type="ARBA" id="ARBA00029467"/>
    </source>
</evidence>
<evidence type="ECO:0000256" key="2">
    <source>
        <dbReference type="ARBA" id="ARBA00022692"/>
    </source>
</evidence>
<proteinExistence type="inferred from homology"/>
<feature type="transmembrane region" description="Helical" evidence="7">
    <location>
        <begin position="88"/>
        <end position="110"/>
    </location>
</feature>
<reference evidence="9" key="1">
    <citation type="submission" date="2024-03" db="EMBL/GenBank/DDBJ databases">
        <title>WGS assembly of Saponaria officinalis var. Norfolk2.</title>
        <authorList>
            <person name="Jenkins J."/>
            <person name="Shu S."/>
            <person name="Grimwood J."/>
            <person name="Barry K."/>
            <person name="Goodstein D."/>
            <person name="Schmutz J."/>
            <person name="Leebens-Mack J."/>
            <person name="Osbourn A."/>
        </authorList>
    </citation>
    <scope>NUCLEOTIDE SEQUENCE [LARGE SCALE GENOMIC DNA]</scope>
    <source>
        <strain evidence="9">JIC</strain>
    </source>
</reference>
<evidence type="ECO:0008006" key="11">
    <source>
        <dbReference type="Google" id="ProtNLM"/>
    </source>
</evidence>
<keyword evidence="5 7" id="KW-0472">Membrane</keyword>
<protein>
    <recommendedName>
        <fullName evidence="11">CASP-like protein</fullName>
    </recommendedName>
</protein>
<evidence type="ECO:0000256" key="5">
    <source>
        <dbReference type="ARBA" id="ARBA00023136"/>
    </source>
</evidence>
<organism evidence="9 10">
    <name type="scientific">Saponaria officinalis</name>
    <name type="common">Common soapwort</name>
    <name type="synonym">Lychnis saponaria</name>
    <dbReference type="NCBI Taxonomy" id="3572"/>
    <lineage>
        <taxon>Eukaryota</taxon>
        <taxon>Viridiplantae</taxon>
        <taxon>Streptophyta</taxon>
        <taxon>Embryophyta</taxon>
        <taxon>Tracheophyta</taxon>
        <taxon>Spermatophyta</taxon>
        <taxon>Magnoliopsida</taxon>
        <taxon>eudicotyledons</taxon>
        <taxon>Gunneridae</taxon>
        <taxon>Pentapetalae</taxon>
        <taxon>Caryophyllales</taxon>
        <taxon>Caryophyllaceae</taxon>
        <taxon>Caryophylleae</taxon>
        <taxon>Saponaria</taxon>
    </lineage>
</organism>
<feature type="chain" id="PRO_5044013454" description="CASP-like protein" evidence="8">
    <location>
        <begin position="28"/>
        <end position="153"/>
    </location>
</feature>
<name>A0AAW1JQV6_SAPOF</name>
<comment type="subcellular location">
    <subcellularLocation>
        <location evidence="1">Endomembrane system</location>
        <topology evidence="1">Multi-pass membrane protein</topology>
    </subcellularLocation>
</comment>
<evidence type="ECO:0000313" key="9">
    <source>
        <dbReference type="EMBL" id="KAK9706657.1"/>
    </source>
</evidence>
<keyword evidence="4 7" id="KW-1133">Transmembrane helix</keyword>
<comment type="caution">
    <text evidence="9">The sequence shown here is derived from an EMBL/GenBank/DDBJ whole genome shotgun (WGS) entry which is preliminary data.</text>
</comment>
<accession>A0AAW1JQV6</accession>
<evidence type="ECO:0000256" key="7">
    <source>
        <dbReference type="SAM" id="Phobius"/>
    </source>
</evidence>
<dbReference type="PANTHER" id="PTHR31769">
    <property type="entry name" value="OS07G0462200 PROTEIN-RELATED"/>
    <property type="match status" value="1"/>
</dbReference>
<evidence type="ECO:0000256" key="3">
    <source>
        <dbReference type="ARBA" id="ARBA00022729"/>
    </source>
</evidence>
<gene>
    <name evidence="9" type="ORF">RND81_07G142500</name>
</gene>
<evidence type="ECO:0000256" key="4">
    <source>
        <dbReference type="ARBA" id="ARBA00022989"/>
    </source>
</evidence>
<keyword evidence="2 7" id="KW-0812">Transmembrane</keyword>
<evidence type="ECO:0000256" key="1">
    <source>
        <dbReference type="ARBA" id="ARBA00004127"/>
    </source>
</evidence>
<feature type="transmembrane region" description="Helical" evidence="7">
    <location>
        <begin position="57"/>
        <end position="76"/>
    </location>
</feature>
<comment type="similarity">
    <text evidence="6">Belongs to the DESIGUAL family.</text>
</comment>
<keyword evidence="10" id="KW-1185">Reference proteome</keyword>
<feature type="signal peptide" evidence="8">
    <location>
        <begin position="1"/>
        <end position="27"/>
    </location>
</feature>
<feature type="transmembrane region" description="Helical" evidence="7">
    <location>
        <begin position="130"/>
        <end position="151"/>
    </location>
</feature>
<dbReference type="InterPro" id="IPR052222">
    <property type="entry name" value="DESIGUAL"/>
</dbReference>
<sequence length="153" mass="16279">MAFSSAISRTTMAIGILFLLSLSLALSSEVIRMMCMKVDTNTGEATYCKNCGSIPPLAMSSWAALLAAQLTICWVTRGTLPRLREARLPLSLFIISWVSFLVAVSCLLVGGIKNTRAALEASHNCCPKLGFAAGAVFALVDGVAAAAYYYLSF</sequence>
<evidence type="ECO:0000313" key="10">
    <source>
        <dbReference type="Proteomes" id="UP001443914"/>
    </source>
</evidence>
<dbReference type="GO" id="GO:0012505">
    <property type="term" value="C:endomembrane system"/>
    <property type="evidence" value="ECO:0007669"/>
    <property type="project" value="UniProtKB-SubCell"/>
</dbReference>
<evidence type="ECO:0000256" key="8">
    <source>
        <dbReference type="SAM" id="SignalP"/>
    </source>
</evidence>
<dbReference type="Proteomes" id="UP001443914">
    <property type="component" value="Unassembled WGS sequence"/>
</dbReference>
<dbReference type="AlphaFoldDB" id="A0AAW1JQV6"/>
<keyword evidence="3 8" id="KW-0732">Signal</keyword>
<dbReference type="InterPro" id="IPR009606">
    <property type="entry name" value="DEAL/Modifying_wall_lignin1/2"/>
</dbReference>
<dbReference type="Pfam" id="PF06749">
    <property type="entry name" value="DUF1218"/>
    <property type="match status" value="1"/>
</dbReference>
<dbReference type="EMBL" id="JBDFQZ010000007">
    <property type="protein sequence ID" value="KAK9706657.1"/>
    <property type="molecule type" value="Genomic_DNA"/>
</dbReference>